<dbReference type="Gene3D" id="3.40.605.10">
    <property type="entry name" value="Aldehyde Dehydrogenase, Chain A, domain 1"/>
    <property type="match status" value="1"/>
</dbReference>
<dbReference type="InterPro" id="IPR015590">
    <property type="entry name" value="Aldehyde_DH_dom"/>
</dbReference>
<dbReference type="EMBL" id="CABFWF030000006">
    <property type="protein sequence ID" value="CAD7028484.1"/>
    <property type="molecule type" value="Genomic_DNA"/>
</dbReference>
<comment type="caution">
    <text evidence="4">The sequence shown here is derived from an EMBL/GenBank/DDBJ whole genome shotgun (WGS) entry which is preliminary data.</text>
</comment>
<feature type="domain" description="Aldehyde dehydrogenase" evidence="3">
    <location>
        <begin position="1"/>
        <end position="49"/>
    </location>
</feature>
<protein>
    <submittedName>
        <fullName evidence="4">Aldehyde dehydrogenase</fullName>
    </submittedName>
</protein>
<sequence length="52" mass="5596">MARQIRSGHLTVNGNVVDITMPFGGYKQSGLGREGGIKGLDNYVEVKTVNFA</sequence>
<dbReference type="InterPro" id="IPR016162">
    <property type="entry name" value="Ald_DH_N"/>
</dbReference>
<dbReference type="SUPFAM" id="SSF53720">
    <property type="entry name" value="ALDH-like"/>
    <property type="match status" value="1"/>
</dbReference>
<dbReference type="Pfam" id="PF00171">
    <property type="entry name" value="Aldedh"/>
    <property type="match status" value="1"/>
</dbReference>
<dbReference type="Proteomes" id="UP000606921">
    <property type="component" value="Unassembled WGS sequence"/>
</dbReference>
<evidence type="ECO:0000313" key="4">
    <source>
        <dbReference type="EMBL" id="CAD7028484.1"/>
    </source>
</evidence>
<proteinExistence type="inferred from homology"/>
<accession>A0ABN7JFM8</accession>
<keyword evidence="5" id="KW-1185">Reference proteome</keyword>
<organism evidence="4 5">
    <name type="scientific">Pseudorhizobium endolithicum</name>
    <dbReference type="NCBI Taxonomy" id="1191678"/>
    <lineage>
        <taxon>Bacteria</taxon>
        <taxon>Pseudomonadati</taxon>
        <taxon>Pseudomonadota</taxon>
        <taxon>Alphaproteobacteria</taxon>
        <taxon>Hyphomicrobiales</taxon>
        <taxon>Rhizobiaceae</taxon>
        <taxon>Rhizobium/Agrobacterium group</taxon>
        <taxon>Pseudorhizobium</taxon>
    </lineage>
</organism>
<reference evidence="4 5" key="1">
    <citation type="submission" date="2020-11" db="EMBL/GenBank/DDBJ databases">
        <authorList>
            <person name="Lassalle F."/>
        </authorList>
    </citation>
    <scope>NUCLEOTIDE SEQUENCE [LARGE SCALE GENOMIC DNA]</scope>
    <source>
        <strain evidence="4 5">JC140</strain>
    </source>
</reference>
<dbReference type="InterPro" id="IPR016163">
    <property type="entry name" value="Ald_DH_C"/>
</dbReference>
<comment type="similarity">
    <text evidence="1">Belongs to the aldehyde dehydrogenase family.</text>
</comment>
<gene>
    <name evidence="4" type="ORF">REJC140_02632</name>
</gene>
<evidence type="ECO:0000259" key="3">
    <source>
        <dbReference type="Pfam" id="PF00171"/>
    </source>
</evidence>
<evidence type="ECO:0000256" key="2">
    <source>
        <dbReference type="ARBA" id="ARBA00023002"/>
    </source>
</evidence>
<dbReference type="PANTHER" id="PTHR42804:SF1">
    <property type="entry name" value="ALDEHYDE DEHYDROGENASE-RELATED"/>
    <property type="match status" value="1"/>
</dbReference>
<dbReference type="PANTHER" id="PTHR42804">
    <property type="entry name" value="ALDEHYDE DEHYDROGENASE"/>
    <property type="match status" value="1"/>
</dbReference>
<name>A0ABN7JFM8_9HYPH</name>
<keyword evidence="2" id="KW-0560">Oxidoreductase</keyword>
<dbReference type="InterPro" id="IPR016161">
    <property type="entry name" value="Ald_DH/histidinol_DH"/>
</dbReference>
<evidence type="ECO:0000256" key="1">
    <source>
        <dbReference type="ARBA" id="ARBA00009986"/>
    </source>
</evidence>
<dbReference type="Gene3D" id="3.40.309.10">
    <property type="entry name" value="Aldehyde Dehydrogenase, Chain A, domain 2"/>
    <property type="match status" value="1"/>
</dbReference>
<evidence type="ECO:0000313" key="5">
    <source>
        <dbReference type="Proteomes" id="UP000606921"/>
    </source>
</evidence>